<dbReference type="Proteomes" id="UP000179242">
    <property type="component" value="Unassembled WGS sequence"/>
</dbReference>
<name>A0A1F4U641_UNCSA</name>
<protein>
    <submittedName>
        <fullName evidence="1">Uncharacterized protein</fullName>
    </submittedName>
</protein>
<dbReference type="EMBL" id="MEUJ01000004">
    <property type="protein sequence ID" value="OGC40371.1"/>
    <property type="molecule type" value="Genomic_DNA"/>
</dbReference>
<dbReference type="AlphaFoldDB" id="A0A1F4U641"/>
<organism evidence="1 2">
    <name type="scientific">candidate division WOR-1 bacterium RIFOXYC2_FULL_46_14</name>
    <dbReference type="NCBI Taxonomy" id="1802587"/>
    <lineage>
        <taxon>Bacteria</taxon>
        <taxon>Bacillati</taxon>
        <taxon>Saganbacteria</taxon>
    </lineage>
</organism>
<accession>A0A1F4U641</accession>
<comment type="caution">
    <text evidence="1">The sequence shown here is derived from an EMBL/GenBank/DDBJ whole genome shotgun (WGS) entry which is preliminary data.</text>
</comment>
<reference evidence="1 2" key="1">
    <citation type="journal article" date="2016" name="Nat. Commun.">
        <title>Thousands of microbial genomes shed light on interconnected biogeochemical processes in an aquifer system.</title>
        <authorList>
            <person name="Anantharaman K."/>
            <person name="Brown C.T."/>
            <person name="Hug L.A."/>
            <person name="Sharon I."/>
            <person name="Castelle C.J."/>
            <person name="Probst A.J."/>
            <person name="Thomas B.C."/>
            <person name="Singh A."/>
            <person name="Wilkins M.J."/>
            <person name="Karaoz U."/>
            <person name="Brodie E.L."/>
            <person name="Williams K.H."/>
            <person name="Hubbard S.S."/>
            <person name="Banfield J.F."/>
        </authorList>
    </citation>
    <scope>NUCLEOTIDE SEQUENCE [LARGE SCALE GENOMIC DNA]</scope>
</reference>
<evidence type="ECO:0000313" key="1">
    <source>
        <dbReference type="EMBL" id="OGC40371.1"/>
    </source>
</evidence>
<evidence type="ECO:0000313" key="2">
    <source>
        <dbReference type="Proteomes" id="UP000179242"/>
    </source>
</evidence>
<proteinExistence type="predicted"/>
<sequence length="455" mass="48713">MALALANCTPDGVEEIYNDQGVGRDKEKVVEGAVTQRVNSNQGGAKIPFSAIVDVNEGIGLKAGYSLGLKIGTQLSSIIVDKNGQFVSLEDNSDPRLQDPGKTAECKDKASTDCTFYKGVEGKAVPGGILAKVEGGNAVYEFARNGETIYVSPEQKKVKIGSRDYPLFYLYDSNFNKEYYVKYGDPMQEIVMAYYRVDSNGKLLCRKDGGGTEECAAIDKSSKLIALDKSKEVSLAAENQYVKVEKNLSGKPPYKVLKNTEGKSVAVSLTEEEDRSKQAVFDKNATAEIVVDTVTSALSSSKTAKDALLAQAVPFKITKVTLVALGPNKTVNQKIEPIQIPVTSSLLDINNSALPWILSPAFVFRGTGTPVEETVTVRVVVEGDIDRSGAALTQITDLGHLLQLRTRVKVVPPKVGDSGISKEGNRFDLGISEAGKSLEAGRADAGKAEADKGSD</sequence>
<gene>
    <name evidence="1" type="ORF">A2438_03780</name>
</gene>